<dbReference type="PANTHER" id="PTHR10584">
    <property type="entry name" value="SUGAR KINASE"/>
    <property type="match status" value="1"/>
</dbReference>
<dbReference type="Proteomes" id="UP000199074">
    <property type="component" value="Unassembled WGS sequence"/>
</dbReference>
<accession>A0A1I7MWU1</accession>
<dbReference type="Gene3D" id="3.40.1190.20">
    <property type="match status" value="1"/>
</dbReference>
<keyword evidence="5" id="KW-1185">Reference proteome</keyword>
<dbReference type="PRINTS" id="PR00990">
    <property type="entry name" value="RIBOKINASE"/>
</dbReference>
<dbReference type="GO" id="GO:0016301">
    <property type="term" value="F:kinase activity"/>
    <property type="evidence" value="ECO:0007669"/>
    <property type="project" value="UniProtKB-KW"/>
</dbReference>
<dbReference type="STRING" id="429728.SAMN05216456_0135"/>
<evidence type="ECO:0000313" key="4">
    <source>
        <dbReference type="EMBL" id="SFV26860.1"/>
    </source>
</evidence>
<organism evidence="4 5">
    <name type="scientific">Devosia crocina</name>
    <dbReference type="NCBI Taxonomy" id="429728"/>
    <lineage>
        <taxon>Bacteria</taxon>
        <taxon>Pseudomonadati</taxon>
        <taxon>Pseudomonadota</taxon>
        <taxon>Alphaproteobacteria</taxon>
        <taxon>Hyphomicrobiales</taxon>
        <taxon>Devosiaceae</taxon>
        <taxon>Devosia</taxon>
    </lineage>
</organism>
<sequence>MARPFLSLGSINADFQFEVSADLSKGGTIPAKSYTQRAGGKGANRALFAQRAGCPSSLIGRVGQDHFAEQALRPLRDAGVELSSVSTSNEAPTGVSMIAVPDNGEKTILLAPNANRAWDASSLNALRDLLSSAEEHAVLTIDFEIAPDAVDLALQQAARRRLRVVADGSFGKDVRPEHLPKLFAIAPNVQEAETITATAITSETEAMEAAQKLVGGGVTMACIKLSDGGCVLATTDVTELIKAPPAEVVDKTGAGDAFTAALAIAMLEGKPLWDAAIYGIAASTLAVGRKGSQEAYPTRAELDAMAERVRQYGGPHS</sequence>
<gene>
    <name evidence="4" type="ORF">SAMN05216456_0135</name>
</gene>
<dbReference type="PANTHER" id="PTHR10584:SF166">
    <property type="entry name" value="RIBOKINASE"/>
    <property type="match status" value="1"/>
</dbReference>
<dbReference type="SUPFAM" id="SSF53613">
    <property type="entry name" value="Ribokinase-like"/>
    <property type="match status" value="1"/>
</dbReference>
<dbReference type="InterPro" id="IPR011611">
    <property type="entry name" value="PfkB_dom"/>
</dbReference>
<name>A0A1I7MWU1_9HYPH</name>
<dbReference type="AlphaFoldDB" id="A0A1I7MWU1"/>
<dbReference type="InterPro" id="IPR002139">
    <property type="entry name" value="Ribo/fructo_kinase"/>
</dbReference>
<proteinExistence type="predicted"/>
<keyword evidence="2 4" id="KW-0418">Kinase</keyword>
<dbReference type="InterPro" id="IPR029056">
    <property type="entry name" value="Ribokinase-like"/>
</dbReference>
<evidence type="ECO:0000313" key="5">
    <source>
        <dbReference type="Proteomes" id="UP000199074"/>
    </source>
</evidence>
<evidence type="ECO:0000256" key="1">
    <source>
        <dbReference type="ARBA" id="ARBA00022679"/>
    </source>
</evidence>
<keyword evidence="1" id="KW-0808">Transferase</keyword>
<dbReference type="EMBL" id="FPCK01000001">
    <property type="protein sequence ID" value="SFV26860.1"/>
    <property type="molecule type" value="Genomic_DNA"/>
</dbReference>
<evidence type="ECO:0000259" key="3">
    <source>
        <dbReference type="Pfam" id="PF00294"/>
    </source>
</evidence>
<dbReference type="RefSeq" id="WP_175528407.1">
    <property type="nucleotide sequence ID" value="NZ_FPCK01000001.1"/>
</dbReference>
<protein>
    <submittedName>
        <fullName evidence="4">Ribokinase</fullName>
    </submittedName>
</protein>
<dbReference type="Pfam" id="PF00294">
    <property type="entry name" value="PfkB"/>
    <property type="match status" value="1"/>
</dbReference>
<feature type="domain" description="Carbohydrate kinase PfkB" evidence="3">
    <location>
        <begin position="7"/>
        <end position="298"/>
    </location>
</feature>
<reference evidence="4 5" key="1">
    <citation type="submission" date="2016-10" db="EMBL/GenBank/DDBJ databases">
        <authorList>
            <person name="de Groot N.N."/>
        </authorList>
    </citation>
    <scope>NUCLEOTIDE SEQUENCE [LARGE SCALE GENOMIC DNA]</scope>
    <source>
        <strain evidence="4 5">IPL20</strain>
    </source>
</reference>
<evidence type="ECO:0000256" key="2">
    <source>
        <dbReference type="ARBA" id="ARBA00022777"/>
    </source>
</evidence>
<dbReference type="GO" id="GO:0006796">
    <property type="term" value="P:phosphate-containing compound metabolic process"/>
    <property type="evidence" value="ECO:0007669"/>
    <property type="project" value="UniProtKB-ARBA"/>
</dbReference>